<reference evidence="2" key="2">
    <citation type="submission" date="2020-09" db="EMBL/GenBank/DDBJ databases">
        <authorList>
            <person name="Sun Q."/>
            <person name="Ohkuma M."/>
        </authorList>
    </citation>
    <scope>NUCLEOTIDE SEQUENCE</scope>
    <source>
        <strain evidence="2">JCM 16108</strain>
    </source>
</reference>
<comment type="caution">
    <text evidence="2">The sequence shown here is derived from an EMBL/GenBank/DDBJ whole genome shotgun (WGS) entry which is preliminary data.</text>
</comment>
<keyword evidence="4" id="KW-1185">Reference proteome</keyword>
<organism evidence="2 4">
    <name type="scientific">Halarchaeum rubridurum</name>
    <dbReference type="NCBI Taxonomy" id="489911"/>
    <lineage>
        <taxon>Archaea</taxon>
        <taxon>Methanobacteriati</taxon>
        <taxon>Methanobacteriota</taxon>
        <taxon>Stenosarchaea group</taxon>
        <taxon>Halobacteria</taxon>
        <taxon>Halobacteriales</taxon>
        <taxon>Halobacteriaceae</taxon>
    </lineage>
</organism>
<evidence type="ECO:0000313" key="4">
    <source>
        <dbReference type="Proteomes" id="UP000614609"/>
    </source>
</evidence>
<dbReference type="Proteomes" id="UP000765891">
    <property type="component" value="Unassembled WGS sequence"/>
</dbReference>
<reference evidence="2" key="1">
    <citation type="journal article" date="2014" name="Int. J. Syst. Evol. Microbiol.">
        <title>Complete genome sequence of Corynebacterium casei LMG S-19264T (=DSM 44701T), isolated from a smear-ripened cheese.</title>
        <authorList>
            <consortium name="US DOE Joint Genome Institute (JGI-PGF)"/>
            <person name="Walter F."/>
            <person name="Albersmeier A."/>
            <person name="Kalinowski J."/>
            <person name="Ruckert C."/>
        </authorList>
    </citation>
    <scope>NUCLEOTIDE SEQUENCE</scope>
    <source>
        <strain evidence="2">JCM 16108</strain>
    </source>
</reference>
<dbReference type="EMBL" id="BMOO01000003">
    <property type="protein sequence ID" value="GGM64374.1"/>
    <property type="molecule type" value="Genomic_DNA"/>
</dbReference>
<evidence type="ECO:0000313" key="3">
    <source>
        <dbReference type="EMBL" id="MBP1953561.1"/>
    </source>
</evidence>
<dbReference type="Proteomes" id="UP000614609">
    <property type="component" value="Unassembled WGS sequence"/>
</dbReference>
<dbReference type="RefSeq" id="WP_188871118.1">
    <property type="nucleotide sequence ID" value="NZ_BMOO01000003.1"/>
</dbReference>
<gene>
    <name evidence="2" type="ORF">GCM10009017_13000</name>
    <name evidence="3" type="ORF">J2752_000442</name>
</gene>
<proteinExistence type="predicted"/>
<protein>
    <submittedName>
        <fullName evidence="2">Uncharacterized protein</fullName>
    </submittedName>
</protein>
<accession>A0A830FZ39</accession>
<reference evidence="3" key="3">
    <citation type="submission" date="2021-03" db="EMBL/GenBank/DDBJ databases">
        <title>Genomic Encyclopedia of Type Strains, Phase IV (KMG-IV): sequencing the most valuable type-strain genomes for metagenomic binning, comparative biology and taxonomic classification.</title>
        <authorList>
            <person name="Goeker M."/>
        </authorList>
    </citation>
    <scope>NUCLEOTIDE SEQUENCE</scope>
    <source>
        <strain evidence="3">DSM 22443</strain>
    </source>
</reference>
<dbReference type="EMBL" id="JAGGKO010000001">
    <property type="protein sequence ID" value="MBP1953561.1"/>
    <property type="molecule type" value="Genomic_DNA"/>
</dbReference>
<sequence length="182" mass="20047">MKIHPDAPTDADGNPVHPDDADRYICGRPKSESTTPSEHGRERDDVDFCMLTAGHGTTDPKRTGEPGVACKHHGGNAPKGRANGNYQTGAFSEHLQSDLSDREREAFGGLVEAFGDQDRAQDAVRELAAEALIKYKRSGDHRFLREARQLLSEFNIADATDHLEVDGVDDLLMQDLREAHDE</sequence>
<evidence type="ECO:0000313" key="2">
    <source>
        <dbReference type="EMBL" id="GGM64374.1"/>
    </source>
</evidence>
<feature type="compositionally biased region" description="Basic and acidic residues" evidence="1">
    <location>
        <begin position="17"/>
        <end position="31"/>
    </location>
</feature>
<dbReference type="OrthoDB" id="166046at2157"/>
<dbReference type="AlphaFoldDB" id="A0A830FZ39"/>
<feature type="region of interest" description="Disordered" evidence="1">
    <location>
        <begin position="1"/>
        <end position="87"/>
    </location>
</feature>
<name>A0A830FZ39_9EURY</name>
<evidence type="ECO:0000256" key="1">
    <source>
        <dbReference type="SAM" id="MobiDB-lite"/>
    </source>
</evidence>